<gene>
    <name evidence="3" type="ORF">ABIF29_003475</name>
    <name evidence="2" type="ORF">JOH49_007567</name>
</gene>
<dbReference type="Proteomes" id="UP000673383">
    <property type="component" value="Unassembled WGS sequence"/>
</dbReference>
<keyword evidence="2" id="KW-0489">Methyltransferase</keyword>
<comment type="caution">
    <text evidence="2">The sequence shown here is derived from an EMBL/GenBank/DDBJ whole genome shotgun (WGS) entry which is preliminary data.</text>
</comment>
<evidence type="ECO:0000313" key="3">
    <source>
        <dbReference type="EMBL" id="MEY9316676.1"/>
    </source>
</evidence>
<dbReference type="GO" id="GO:0008757">
    <property type="term" value="F:S-adenosylmethionine-dependent methyltransferase activity"/>
    <property type="evidence" value="ECO:0007669"/>
    <property type="project" value="InterPro"/>
</dbReference>
<keyword evidence="5" id="KW-1185">Reference proteome</keyword>
<protein>
    <submittedName>
        <fullName evidence="2">SAM-dependent methyltransferase</fullName>
    </submittedName>
</protein>
<dbReference type="InterPro" id="IPR029063">
    <property type="entry name" value="SAM-dependent_MTases_sf"/>
</dbReference>
<dbReference type="SUPFAM" id="SSF53335">
    <property type="entry name" value="S-adenosyl-L-methionine-dependent methyltransferases"/>
    <property type="match status" value="1"/>
</dbReference>
<evidence type="ECO:0000313" key="5">
    <source>
        <dbReference type="Proteomes" id="UP001565471"/>
    </source>
</evidence>
<dbReference type="Gene3D" id="3.40.50.150">
    <property type="entry name" value="Vaccinia Virus protein VP39"/>
    <property type="match status" value="1"/>
</dbReference>
<dbReference type="GO" id="GO:0032259">
    <property type="term" value="P:methylation"/>
    <property type="evidence" value="ECO:0007669"/>
    <property type="project" value="UniProtKB-KW"/>
</dbReference>
<proteinExistence type="predicted"/>
<dbReference type="EMBL" id="JBGBZA010000002">
    <property type="protein sequence ID" value="MEY9316676.1"/>
    <property type="molecule type" value="Genomic_DNA"/>
</dbReference>
<reference evidence="3 5" key="2">
    <citation type="submission" date="2024-07" db="EMBL/GenBank/DDBJ databases">
        <title>Genomic Encyclopedia of Type Strains, Phase V (KMG-V): Genome sequencing to study the core and pangenomes of soil and plant-associated prokaryotes.</title>
        <authorList>
            <person name="Whitman W."/>
        </authorList>
    </citation>
    <scope>NUCLEOTIDE SEQUENCE [LARGE SCALE GENOMIC DNA]</scope>
    <source>
        <strain evidence="3 5">USDA 415</strain>
    </source>
</reference>
<dbReference type="AlphaFoldDB" id="A0A7Y8R6H7"/>
<dbReference type="Proteomes" id="UP001565471">
    <property type="component" value="Unassembled WGS sequence"/>
</dbReference>
<dbReference type="OrthoDB" id="9803855at2"/>
<evidence type="ECO:0000259" key="1">
    <source>
        <dbReference type="Pfam" id="PF08241"/>
    </source>
</evidence>
<keyword evidence="2" id="KW-0808">Transferase</keyword>
<accession>A0A7Y8R6H7</accession>
<evidence type="ECO:0000313" key="2">
    <source>
        <dbReference type="EMBL" id="MBP1297814.1"/>
    </source>
</evidence>
<organism evidence="2 4">
    <name type="scientific">Bradyrhizobium elkanii</name>
    <dbReference type="NCBI Taxonomy" id="29448"/>
    <lineage>
        <taxon>Bacteria</taxon>
        <taxon>Pseudomonadati</taxon>
        <taxon>Pseudomonadota</taxon>
        <taxon>Alphaproteobacteria</taxon>
        <taxon>Hyphomicrobiales</taxon>
        <taxon>Nitrobacteraceae</taxon>
        <taxon>Bradyrhizobium</taxon>
    </lineage>
</organism>
<evidence type="ECO:0000313" key="4">
    <source>
        <dbReference type="Proteomes" id="UP000673383"/>
    </source>
</evidence>
<dbReference type="CDD" id="cd02440">
    <property type="entry name" value="AdoMet_MTases"/>
    <property type="match status" value="1"/>
</dbReference>
<dbReference type="RefSeq" id="WP_016844594.1">
    <property type="nucleotide sequence ID" value="NZ_CP126026.1"/>
</dbReference>
<dbReference type="InterPro" id="IPR013216">
    <property type="entry name" value="Methyltransf_11"/>
</dbReference>
<sequence length="213" mass="23802">MDGLSPTTIRQLYEHALDAPGPKTWWITRLAMYKALHRALSEYDGNEKTCLSISGSKGLGVELGLTKTKYTEVSYPDANFIDLPFESDTFDFCVSDQVLEHVEGDPQKAFSESIRVVKPGGYVCHTTCFVNGIHAAPKDFWRFTPESLRLISDNANAETIACGGWGNREVIGLMASPLRMKPIPDDPANPIYQLALRNEPSWPIVVWIISRRN</sequence>
<dbReference type="Pfam" id="PF08241">
    <property type="entry name" value="Methyltransf_11"/>
    <property type="match status" value="1"/>
</dbReference>
<name>A0A7Y8R6H7_BRAEL</name>
<dbReference type="EMBL" id="JAFICZ010000001">
    <property type="protein sequence ID" value="MBP1297814.1"/>
    <property type="molecule type" value="Genomic_DNA"/>
</dbReference>
<reference evidence="2" key="1">
    <citation type="submission" date="2021-02" db="EMBL/GenBank/DDBJ databases">
        <title>Genomic Encyclopedia of Type Strains, Phase IV (KMG-V): Genome sequencing to study the core and pangenomes of soil and plant-associated prokaryotes.</title>
        <authorList>
            <person name="Whitman W."/>
        </authorList>
    </citation>
    <scope>NUCLEOTIDE SEQUENCE</scope>
    <source>
        <strain evidence="2">USDA 406</strain>
    </source>
</reference>
<feature type="domain" description="Methyltransferase type 11" evidence="1">
    <location>
        <begin position="73"/>
        <end position="124"/>
    </location>
</feature>